<evidence type="ECO:0000313" key="3">
    <source>
        <dbReference type="Proteomes" id="UP000238157"/>
    </source>
</evidence>
<feature type="region of interest" description="Disordered" evidence="1">
    <location>
        <begin position="87"/>
        <end position="121"/>
    </location>
</feature>
<gene>
    <name evidence="2" type="ORF">CLW00_102372</name>
</gene>
<dbReference type="EMBL" id="PVTR01000002">
    <property type="protein sequence ID" value="PRY89896.1"/>
    <property type="molecule type" value="Genomic_DNA"/>
</dbReference>
<comment type="caution">
    <text evidence="2">The sequence shown here is derived from an EMBL/GenBank/DDBJ whole genome shotgun (WGS) entry which is preliminary data.</text>
</comment>
<proteinExistence type="predicted"/>
<reference evidence="2 3" key="1">
    <citation type="submission" date="2018-03" db="EMBL/GenBank/DDBJ databases">
        <title>Genomic Encyclopedia of Archaeal and Bacterial Type Strains, Phase II (KMG-II): from individual species to whole genera.</title>
        <authorList>
            <person name="Goeker M."/>
        </authorList>
    </citation>
    <scope>NUCLEOTIDE SEQUENCE [LARGE SCALE GENOMIC DNA]</scope>
    <source>
        <strain evidence="2 3">DSM 27929</strain>
    </source>
</reference>
<keyword evidence="3" id="KW-1185">Reference proteome</keyword>
<dbReference type="RefSeq" id="WP_106132569.1">
    <property type="nucleotide sequence ID" value="NZ_PVTR01000002.1"/>
</dbReference>
<dbReference type="Pfam" id="PF11325">
    <property type="entry name" value="DUF3127"/>
    <property type="match status" value="1"/>
</dbReference>
<accession>A0A2T0WT65</accession>
<dbReference type="Proteomes" id="UP000238157">
    <property type="component" value="Unassembled WGS sequence"/>
</dbReference>
<dbReference type="OrthoDB" id="598142at2"/>
<feature type="compositionally biased region" description="Polar residues" evidence="1">
    <location>
        <begin position="89"/>
        <end position="102"/>
    </location>
</feature>
<evidence type="ECO:0000313" key="2">
    <source>
        <dbReference type="EMBL" id="PRY89896.1"/>
    </source>
</evidence>
<dbReference type="AlphaFoldDB" id="A0A2T0WT65"/>
<evidence type="ECO:0000256" key="1">
    <source>
        <dbReference type="SAM" id="MobiDB-lite"/>
    </source>
</evidence>
<dbReference type="InterPro" id="IPR021474">
    <property type="entry name" value="DUF3127"/>
</dbReference>
<organism evidence="2 3">
    <name type="scientific">Mongoliibacter ruber</name>
    <dbReference type="NCBI Taxonomy" id="1750599"/>
    <lineage>
        <taxon>Bacteria</taxon>
        <taxon>Pseudomonadati</taxon>
        <taxon>Bacteroidota</taxon>
        <taxon>Cytophagia</taxon>
        <taxon>Cytophagales</taxon>
        <taxon>Cyclobacteriaceae</taxon>
        <taxon>Mongoliibacter</taxon>
    </lineage>
</organism>
<protein>
    <submittedName>
        <fullName evidence="2">Uncharacterized protein DUF3127</fullName>
    </submittedName>
</protein>
<name>A0A2T0WT65_9BACT</name>
<sequence length="121" mass="13304">MELSGKVFQVNAEINGTGRNGQWRKQEVILETQGNYPKKVCVTIWGDSIDQFKLKAGEEVNASIDIESREYNGKWYTDVKAWKIEKQGGASNAPSAATSQKGGTPDVTTFGDDSSEDILPF</sequence>